<dbReference type="InterPro" id="IPR023455">
    <property type="entry name" value="Dihydroorotate_DHASE_ETsu"/>
</dbReference>
<organism evidence="15 16">
    <name type="scientific">Candidatus Merdivicinus excrementipullorum</name>
    <dbReference type="NCBI Taxonomy" id="2840867"/>
    <lineage>
        <taxon>Bacteria</taxon>
        <taxon>Bacillati</taxon>
        <taxon>Bacillota</taxon>
        <taxon>Clostridia</taxon>
        <taxon>Eubacteriales</taxon>
        <taxon>Oscillospiraceae</taxon>
        <taxon>Oscillospiraceae incertae sedis</taxon>
        <taxon>Candidatus Merdivicinus</taxon>
    </lineage>
</organism>
<gene>
    <name evidence="11" type="primary">pyrK</name>
    <name evidence="15" type="ORF">IAB51_05295</name>
</gene>
<evidence type="ECO:0000256" key="7">
    <source>
        <dbReference type="ARBA" id="ARBA00022975"/>
    </source>
</evidence>
<dbReference type="SUPFAM" id="SSF52343">
    <property type="entry name" value="Ferredoxin reductase-like, C-terminal NADP-linked domain"/>
    <property type="match status" value="1"/>
</dbReference>
<dbReference type="GO" id="GO:0009055">
    <property type="term" value="F:electron transfer activity"/>
    <property type="evidence" value="ECO:0007669"/>
    <property type="project" value="UniProtKB-UniRule"/>
</dbReference>
<feature type="domain" description="FAD-binding FR-type" evidence="14">
    <location>
        <begin position="3"/>
        <end position="100"/>
    </location>
</feature>
<feature type="binding site" evidence="11 12">
    <location>
        <begin position="75"/>
        <end position="76"/>
    </location>
    <ligand>
        <name>FAD</name>
        <dbReference type="ChEBI" id="CHEBI:57692"/>
    </ligand>
</feature>
<comment type="cofactor">
    <cofactor evidence="11">
        <name>[2Fe-2S] cluster</name>
        <dbReference type="ChEBI" id="CHEBI:190135"/>
    </cofactor>
    <text evidence="11">Binds 1 [2Fe-2S] cluster per subunit.</text>
</comment>
<evidence type="ECO:0000256" key="4">
    <source>
        <dbReference type="ARBA" id="ARBA00022714"/>
    </source>
</evidence>
<evidence type="ECO:0000256" key="9">
    <source>
        <dbReference type="ARBA" id="ARBA00023004"/>
    </source>
</evidence>
<feature type="binding site" evidence="11 13">
    <location>
        <position position="227"/>
    </location>
    <ligand>
        <name>[2Fe-2S] cluster</name>
        <dbReference type="ChEBI" id="CHEBI:190135"/>
    </ligand>
</feature>
<reference evidence="15" key="1">
    <citation type="submission" date="2020-10" db="EMBL/GenBank/DDBJ databases">
        <authorList>
            <person name="Gilroy R."/>
        </authorList>
    </citation>
    <scope>NUCLEOTIDE SEQUENCE</scope>
    <source>
        <strain evidence="15">CHK199-13235</strain>
    </source>
</reference>
<evidence type="ECO:0000256" key="6">
    <source>
        <dbReference type="ARBA" id="ARBA00022827"/>
    </source>
</evidence>
<evidence type="ECO:0000256" key="5">
    <source>
        <dbReference type="ARBA" id="ARBA00022723"/>
    </source>
</evidence>
<dbReference type="PANTHER" id="PTHR43513">
    <property type="entry name" value="DIHYDROOROTATE DEHYDROGENASE B (NAD(+)), ELECTRON TRANSFER SUBUNIT"/>
    <property type="match status" value="1"/>
</dbReference>
<evidence type="ECO:0000256" key="12">
    <source>
        <dbReference type="PIRSR" id="PIRSR006816-1"/>
    </source>
</evidence>
<comment type="pathway">
    <text evidence="11">Pyrimidine metabolism; UMP biosynthesis via de novo pathway; orotate from (S)-dihydroorotate (NAD(+) route): step 1/1.</text>
</comment>
<comment type="similarity">
    <text evidence="1 11">Belongs to the PyrK family.</text>
</comment>
<dbReference type="EMBL" id="DVJP01000036">
    <property type="protein sequence ID" value="HIS76211.1"/>
    <property type="molecule type" value="Genomic_DNA"/>
</dbReference>
<dbReference type="HAMAP" id="MF_01211">
    <property type="entry name" value="DHODB_Fe_S_bind"/>
    <property type="match status" value="1"/>
</dbReference>
<proteinExistence type="inferred from homology"/>
<evidence type="ECO:0000256" key="13">
    <source>
        <dbReference type="PIRSR" id="PIRSR006816-2"/>
    </source>
</evidence>
<dbReference type="CDD" id="cd06218">
    <property type="entry name" value="DHOD_e_trans"/>
    <property type="match status" value="1"/>
</dbReference>
<keyword evidence="10 11" id="KW-0411">Iron-sulfur</keyword>
<dbReference type="Pfam" id="PF10418">
    <property type="entry name" value="DHODB_Fe-S_bind"/>
    <property type="match status" value="1"/>
</dbReference>
<dbReference type="InterPro" id="IPR019480">
    <property type="entry name" value="Dihydroorotate_DH_Fe-S-bd"/>
</dbReference>
<comment type="cofactor">
    <cofactor evidence="11 12">
        <name>FAD</name>
        <dbReference type="ChEBI" id="CHEBI:57692"/>
    </cofactor>
    <text evidence="11 12">Binds 1 FAD per subunit.</text>
</comment>
<dbReference type="InterPro" id="IPR037117">
    <property type="entry name" value="Dihydroorotate_DH_ele_sf"/>
</dbReference>
<evidence type="ECO:0000256" key="8">
    <source>
        <dbReference type="ARBA" id="ARBA00022982"/>
    </source>
</evidence>
<evidence type="ECO:0000256" key="11">
    <source>
        <dbReference type="HAMAP-Rule" id="MF_01211"/>
    </source>
</evidence>
<dbReference type="SUPFAM" id="SSF63380">
    <property type="entry name" value="Riboflavin synthase domain-like"/>
    <property type="match status" value="1"/>
</dbReference>
<keyword evidence="8 11" id="KW-0249">Electron transport</keyword>
<evidence type="ECO:0000256" key="2">
    <source>
        <dbReference type="ARBA" id="ARBA00022448"/>
    </source>
</evidence>
<evidence type="ECO:0000256" key="10">
    <source>
        <dbReference type="ARBA" id="ARBA00023014"/>
    </source>
</evidence>
<dbReference type="PIRSF" id="PIRSF006816">
    <property type="entry name" value="Cyc3_hyd_g"/>
    <property type="match status" value="1"/>
</dbReference>
<name>A0A9D1FLW3_9FIRM</name>
<evidence type="ECO:0000256" key="1">
    <source>
        <dbReference type="ARBA" id="ARBA00006422"/>
    </source>
</evidence>
<reference evidence="15" key="2">
    <citation type="journal article" date="2021" name="PeerJ">
        <title>Extensive microbial diversity within the chicken gut microbiome revealed by metagenomics and culture.</title>
        <authorList>
            <person name="Gilroy R."/>
            <person name="Ravi A."/>
            <person name="Getino M."/>
            <person name="Pursley I."/>
            <person name="Horton D.L."/>
            <person name="Alikhan N.F."/>
            <person name="Baker D."/>
            <person name="Gharbi K."/>
            <person name="Hall N."/>
            <person name="Watson M."/>
            <person name="Adriaenssens E.M."/>
            <person name="Foster-Nyarko E."/>
            <person name="Jarju S."/>
            <person name="Secka A."/>
            <person name="Antonio M."/>
            <person name="Oren A."/>
            <person name="Chaudhuri R.R."/>
            <person name="La Ragione R."/>
            <person name="Hildebrand F."/>
            <person name="Pallen M.J."/>
        </authorList>
    </citation>
    <scope>NUCLEOTIDE SEQUENCE</scope>
    <source>
        <strain evidence="15">CHK199-13235</strain>
    </source>
</reference>
<feature type="binding site" evidence="11 13">
    <location>
        <position position="243"/>
    </location>
    <ligand>
        <name>[2Fe-2S] cluster</name>
        <dbReference type="ChEBI" id="CHEBI:190135"/>
    </ligand>
</feature>
<sequence length="256" mass="27337">MSYQQGLFPVLSKGNLAKNIFDAVIYCPAIAQEARPGQFVHIRIPSHILRRPISIAGIDAAAGTIRIIYEIRGEGTKILADIKAGDMMDVLGPLGHGYTMQEPEKKCVVVGGGIGVPPLLPVARHYGHHTTAVLGFRSAQAAILENDFEKAGASVVLCTDDGSMGRKGFVTSALEELLQSDTPDIICACGPTIMLKKVVEIAQRYGIPSEISLEERMACGVGACLGCACKINRDGKEIFLHVCKDGPVFSGEEVVF</sequence>
<dbReference type="PANTHER" id="PTHR43513:SF3">
    <property type="entry name" value="DIHYDROOROTATE DEHYDROGENASE B (NAD(+)), ELECTRON TRANSFER SUBUNIT-RELATED"/>
    <property type="match status" value="1"/>
</dbReference>
<dbReference type="GO" id="GO:0050660">
    <property type="term" value="F:flavin adenine dinucleotide binding"/>
    <property type="evidence" value="ECO:0007669"/>
    <property type="project" value="InterPro"/>
</dbReference>
<comment type="caution">
    <text evidence="15">The sequence shown here is derived from an EMBL/GenBank/DDBJ whole genome shotgun (WGS) entry which is preliminary data.</text>
</comment>
<feature type="binding site" evidence="11 13">
    <location>
        <position position="219"/>
    </location>
    <ligand>
        <name>[2Fe-2S] cluster</name>
        <dbReference type="ChEBI" id="CHEBI:190135"/>
    </ligand>
</feature>
<evidence type="ECO:0000313" key="15">
    <source>
        <dbReference type="EMBL" id="HIS76211.1"/>
    </source>
</evidence>
<comment type="cofactor">
    <cofactor evidence="13">
        <name>[2Fe-2S] cluster</name>
        <dbReference type="ChEBI" id="CHEBI:190135"/>
    </cofactor>
    <text evidence="13">Binds 1 [2Fe-2S] cluster per subunit.</text>
</comment>
<keyword evidence="9 11" id="KW-0408">Iron</keyword>
<dbReference type="PROSITE" id="PS51384">
    <property type="entry name" value="FAD_FR"/>
    <property type="match status" value="1"/>
</dbReference>
<dbReference type="Gene3D" id="3.40.50.80">
    <property type="entry name" value="Nucleotide-binding domain of ferredoxin-NADP reductase (FNR) module"/>
    <property type="match status" value="1"/>
</dbReference>
<comment type="subunit">
    <text evidence="11">Heterotetramer of 2 PyrK and 2 PyrD type B subunits.</text>
</comment>
<dbReference type="Gene3D" id="2.40.30.10">
    <property type="entry name" value="Translation factors"/>
    <property type="match status" value="1"/>
</dbReference>
<keyword evidence="7 11" id="KW-0665">Pyrimidine biosynthesis</keyword>
<dbReference type="AlphaFoldDB" id="A0A9D1FLW3"/>
<accession>A0A9D1FLW3</accession>
<feature type="binding site" evidence="11 12">
    <location>
        <begin position="51"/>
        <end position="54"/>
    </location>
    <ligand>
        <name>FAD</name>
        <dbReference type="ChEBI" id="CHEBI:57692"/>
    </ligand>
</feature>
<dbReference type="GO" id="GO:0046872">
    <property type="term" value="F:metal ion binding"/>
    <property type="evidence" value="ECO:0007669"/>
    <property type="project" value="UniProtKB-KW"/>
</dbReference>
<keyword evidence="3 11" id="KW-0285">Flavoprotein</keyword>
<feature type="binding site" evidence="11 13">
    <location>
        <position position="224"/>
    </location>
    <ligand>
        <name>[2Fe-2S] cluster</name>
        <dbReference type="ChEBI" id="CHEBI:190135"/>
    </ligand>
</feature>
<keyword evidence="5 11" id="KW-0479">Metal-binding</keyword>
<dbReference type="GO" id="GO:0044205">
    <property type="term" value="P:'de novo' UMP biosynthetic process"/>
    <property type="evidence" value="ECO:0007669"/>
    <property type="project" value="UniProtKB-UniRule"/>
</dbReference>
<dbReference type="InterPro" id="IPR050353">
    <property type="entry name" value="PyrK_electron_transfer"/>
</dbReference>
<keyword evidence="6 11" id="KW-0274">FAD</keyword>
<dbReference type="Gene3D" id="2.10.240.10">
    <property type="entry name" value="Dihydroorotate dehydrogenase, electron transfer subunit"/>
    <property type="match status" value="1"/>
</dbReference>
<comment type="caution">
    <text evidence="11">Lacks conserved residue(s) required for the propagation of feature annotation.</text>
</comment>
<evidence type="ECO:0000259" key="14">
    <source>
        <dbReference type="PROSITE" id="PS51384"/>
    </source>
</evidence>
<dbReference type="InterPro" id="IPR012165">
    <property type="entry name" value="Cyt_c3_hydrogenase_gsu"/>
</dbReference>
<keyword evidence="2 11" id="KW-0813">Transport</keyword>
<evidence type="ECO:0000313" key="16">
    <source>
        <dbReference type="Proteomes" id="UP000824002"/>
    </source>
</evidence>
<dbReference type="InterPro" id="IPR039261">
    <property type="entry name" value="FNR_nucleotide-bd"/>
</dbReference>
<dbReference type="Proteomes" id="UP000824002">
    <property type="component" value="Unassembled WGS sequence"/>
</dbReference>
<comment type="function">
    <text evidence="11">Responsible for channeling the electrons from the oxidation of dihydroorotate from the FMN redox center in the PyrD type B subunit to the ultimate electron acceptor NAD(+).</text>
</comment>
<dbReference type="InterPro" id="IPR017938">
    <property type="entry name" value="Riboflavin_synthase-like_b-brl"/>
</dbReference>
<keyword evidence="4 11" id="KW-0001">2Fe-2S</keyword>
<protein>
    <recommendedName>
        <fullName evidence="11">Dihydroorotate dehydrogenase B (NAD(+)), electron transfer subunit</fullName>
    </recommendedName>
    <alternativeName>
        <fullName evidence="11">Dihydroorotate oxidase B, electron transfer subunit</fullName>
    </alternativeName>
</protein>
<dbReference type="InterPro" id="IPR017927">
    <property type="entry name" value="FAD-bd_FR_type"/>
</dbReference>
<dbReference type="GO" id="GO:0051537">
    <property type="term" value="F:2 iron, 2 sulfur cluster binding"/>
    <property type="evidence" value="ECO:0007669"/>
    <property type="project" value="UniProtKB-KW"/>
</dbReference>
<evidence type="ECO:0000256" key="3">
    <source>
        <dbReference type="ARBA" id="ARBA00022630"/>
    </source>
</evidence>
<dbReference type="GO" id="GO:0016491">
    <property type="term" value="F:oxidoreductase activity"/>
    <property type="evidence" value="ECO:0007669"/>
    <property type="project" value="InterPro"/>
</dbReference>